<dbReference type="InterPro" id="IPR049315">
    <property type="entry name" value="GDC-P_N"/>
</dbReference>
<dbReference type="InterPro" id="IPR015421">
    <property type="entry name" value="PyrdxlP-dep_Trfase_major"/>
</dbReference>
<dbReference type="Gene3D" id="3.40.640.10">
    <property type="entry name" value="Type I PLP-dependent aspartate aminotransferase-like (Major domain)"/>
    <property type="match status" value="2"/>
</dbReference>
<evidence type="ECO:0000256" key="7">
    <source>
        <dbReference type="RuleBase" id="RU364056"/>
    </source>
</evidence>
<keyword evidence="4 7" id="KW-0560">Oxidoreductase</keyword>
<sequence length="1015" mass="110326">MAALRVVSGAVCRRFVNAHASLSRLSRSHCLSRRGLASAKQPSSLFTALDTFPDRHIGPDDAEAAYMLSKLGCESMEAFVQEAVPPKVRIPLTAMTDKVIESLSENELNLRVKQLGKENKQFKSYIGMGYHNAVVPPVILRNVMENPAWYTQYTPYQPEIAQGRLESLVNFQTMIMSLTSMHIANASLLDEATAAAEGMIMAYVASGQKRKTFFVEKGVLPQTLGVLRTRAKGYGIRLVVGDASTGLNDETLRSDLCGILLQYPDVDGHIKDFGKITEQVHSLSGLVVVASDLLALTMLKPPGEWGADIVLGNSARFGVPAGYGGPHGAFFACTEKLKRKMPGRLIGRSRDVTGQPAYRLALQTREQHIRREKATSNICTSQALLANMSAMYAVYHGPGGIKRIATKVHGLTQLLQLTVAQYGFKTTNEEYFDTLTLNVTGAVPNAEVLHEASTRAGVNLRRIDNEHVGVTLDESVGPVDFLRLVNVFASAVSVPAATLATLPHLGPSSSIPQALTRTSEFLPHPVFNKHHSETEMLRYIHHLQSKDLSLVHAMIPLGSCTMKLNSTSSMIPLTLPEFSSVHPFAPLDQVKGYLEMIKEFESDLCTITGFHSCSLQPNSGAAGEYAGLSVIRAYHESRGEAHRDICLIPVSAHGTNPASAVMAGLKVVPIKSLPDGSLDLVDLKTKAEKHKDNLAAFMASITYPSTFGVFEDGVQDACKIIHDNGGQVYLDGANLNAQVGLTNPAICGGDVCHMNLHKTFAIPHGGGGPGVGPICVAEHLSPFLPSHPIITTGGDKAIDAVAAAPFGSASILLISWAYIKMLGGQGLADSSRIALLNANYMAYRLSGHYNLRFKNANGRVAHELLIDLAEFDKAAGLKVADFAKRLQDYGFHPPTCSWPISTCMLIEPTESETLEEIDRFCDAMIEIRKEAEDIIAGKQPKDNNLLKNAPHPMSVIALSEEEWKRPYSRQRAAYPVSWLREKKFWPTVSRVDDAYGDLNLICDCPSVEDAAHDFS</sequence>
<dbReference type="CDD" id="cd00613">
    <property type="entry name" value="GDC-P"/>
    <property type="match status" value="1"/>
</dbReference>
<evidence type="ECO:0000256" key="2">
    <source>
        <dbReference type="ARBA" id="ARBA00010756"/>
    </source>
</evidence>
<dbReference type="SUPFAM" id="SSF53383">
    <property type="entry name" value="PLP-dependent transferases"/>
    <property type="match status" value="2"/>
</dbReference>
<dbReference type="InterPro" id="IPR049316">
    <property type="entry name" value="GDC-P_C"/>
</dbReference>
<protein>
    <recommendedName>
        <fullName evidence="7">Glycine cleavage system P protein</fullName>
        <ecNumber evidence="7">1.4.4.2</ecNumber>
    </recommendedName>
</protein>
<dbReference type="HOGENOM" id="CLU_004620_3_2_1"/>
<dbReference type="PANTHER" id="PTHR11773">
    <property type="entry name" value="GLYCINE DEHYDROGENASE, DECARBOXYLATING"/>
    <property type="match status" value="1"/>
</dbReference>
<comment type="cofactor">
    <cofactor evidence="1 6 7">
        <name>pyridoxal 5'-phosphate</name>
        <dbReference type="ChEBI" id="CHEBI:597326"/>
    </cofactor>
</comment>
<keyword evidence="7" id="KW-0496">Mitochondrion</keyword>
<dbReference type="InterPro" id="IPR015422">
    <property type="entry name" value="PyrdxlP-dep_Trfase_small"/>
</dbReference>
<evidence type="ECO:0000256" key="6">
    <source>
        <dbReference type="PIRSR" id="PIRSR603437-50"/>
    </source>
</evidence>
<dbReference type="InterPro" id="IPR003437">
    <property type="entry name" value="GcvP"/>
</dbReference>
<dbReference type="GO" id="GO:0016594">
    <property type="term" value="F:glycine binding"/>
    <property type="evidence" value="ECO:0007669"/>
    <property type="project" value="TreeGrafter"/>
</dbReference>
<evidence type="ECO:0000259" key="9">
    <source>
        <dbReference type="Pfam" id="PF21478"/>
    </source>
</evidence>
<dbReference type="GO" id="GO:0030170">
    <property type="term" value="F:pyridoxal phosphate binding"/>
    <property type="evidence" value="ECO:0007669"/>
    <property type="project" value="TreeGrafter"/>
</dbReference>
<dbReference type="GO" id="GO:0019464">
    <property type="term" value="P:glycine decarboxylation via glycine cleavage system"/>
    <property type="evidence" value="ECO:0007669"/>
    <property type="project" value="TreeGrafter"/>
</dbReference>
<dbReference type="InParanoid" id="W4KMT7"/>
<dbReference type="PANTHER" id="PTHR11773:SF1">
    <property type="entry name" value="GLYCINE DEHYDROGENASE (DECARBOXYLATING), MITOCHONDRIAL"/>
    <property type="match status" value="1"/>
</dbReference>
<keyword evidence="11" id="KW-1185">Reference proteome</keyword>
<feature type="domain" description="Glycine cleavage system P-protein N-terminal" evidence="8">
    <location>
        <begin position="510"/>
        <end position="786"/>
    </location>
</feature>
<dbReference type="Gene3D" id="3.90.1150.10">
    <property type="entry name" value="Aspartate Aminotransferase, domain 1"/>
    <property type="match status" value="2"/>
</dbReference>
<dbReference type="Pfam" id="PF21478">
    <property type="entry name" value="GcvP2_C"/>
    <property type="match status" value="1"/>
</dbReference>
<dbReference type="eggNOG" id="KOG2040">
    <property type="taxonomic scope" value="Eukaryota"/>
</dbReference>
<feature type="domain" description="Glycine dehydrogenase C-terminal" evidence="9">
    <location>
        <begin position="831"/>
        <end position="951"/>
    </location>
</feature>
<keyword evidence="3 6" id="KW-0663">Pyridoxal phosphate</keyword>
<dbReference type="EMBL" id="KI925454">
    <property type="protein sequence ID" value="ETW87019.1"/>
    <property type="molecule type" value="Genomic_DNA"/>
</dbReference>
<dbReference type="KEGG" id="hir:HETIRDRAFT_305989"/>
<dbReference type="FunFam" id="3.40.640.10:FF:000007">
    <property type="entry name" value="glycine dehydrogenase (Decarboxylating), mitochondrial"/>
    <property type="match status" value="1"/>
</dbReference>
<feature type="domain" description="Glycine cleavage system P-protein N-terminal" evidence="8">
    <location>
        <begin position="54"/>
        <end position="488"/>
    </location>
</feature>
<dbReference type="FunCoup" id="W4KMT7">
    <property type="interactions" value="260"/>
</dbReference>
<dbReference type="RefSeq" id="XP_009540971.1">
    <property type="nucleotide sequence ID" value="XM_009542676.1"/>
</dbReference>
<dbReference type="FunFam" id="3.90.1150.10:FF:000097">
    <property type="entry name" value="Glycine cleavage system P protein"/>
    <property type="match status" value="1"/>
</dbReference>
<comment type="subcellular location">
    <subcellularLocation>
        <location evidence="7">Mitochondrion</location>
    </subcellularLocation>
</comment>
<dbReference type="InterPro" id="IPR015424">
    <property type="entry name" value="PyrdxlP-dep_Trfase"/>
</dbReference>
<dbReference type="EC" id="1.4.4.2" evidence="7"/>
<dbReference type="FunFam" id="3.40.640.10:FF:000005">
    <property type="entry name" value="Glycine dehydrogenase (decarboxylating), mitochondrial"/>
    <property type="match status" value="1"/>
</dbReference>
<dbReference type="GO" id="GO:0004375">
    <property type="term" value="F:glycine dehydrogenase (decarboxylating) activity"/>
    <property type="evidence" value="ECO:0007669"/>
    <property type="project" value="UniProtKB-UniRule"/>
</dbReference>
<evidence type="ECO:0000259" key="8">
    <source>
        <dbReference type="Pfam" id="PF02347"/>
    </source>
</evidence>
<evidence type="ECO:0000256" key="5">
    <source>
        <dbReference type="ARBA" id="ARBA00049026"/>
    </source>
</evidence>
<dbReference type="OrthoDB" id="6537869at2759"/>
<dbReference type="GeneID" id="20669363"/>
<dbReference type="NCBIfam" id="TIGR00461">
    <property type="entry name" value="gcvP"/>
    <property type="match status" value="1"/>
</dbReference>
<comment type="function">
    <text evidence="7">The glycine cleavage system catalyzes the degradation of glycine.</text>
</comment>
<dbReference type="GO" id="GO:0005739">
    <property type="term" value="C:mitochondrion"/>
    <property type="evidence" value="ECO:0007669"/>
    <property type="project" value="UniProtKB-SubCell"/>
</dbReference>
<evidence type="ECO:0000313" key="10">
    <source>
        <dbReference type="EMBL" id="ETW87019.1"/>
    </source>
</evidence>
<dbReference type="Proteomes" id="UP000030671">
    <property type="component" value="Unassembled WGS sequence"/>
</dbReference>
<evidence type="ECO:0000313" key="11">
    <source>
        <dbReference type="Proteomes" id="UP000030671"/>
    </source>
</evidence>
<dbReference type="Pfam" id="PF02347">
    <property type="entry name" value="GDC-P"/>
    <property type="match status" value="2"/>
</dbReference>
<dbReference type="STRING" id="747525.W4KMT7"/>
<comment type="catalytic activity">
    <reaction evidence="5 7">
        <text>N(6)-[(R)-lipoyl]-L-lysyl-[glycine-cleavage complex H protein] + glycine + H(+) = N(6)-[(R)-S(8)-aminomethyldihydrolipoyl]-L-lysyl-[glycine-cleavage complex H protein] + CO2</text>
        <dbReference type="Rhea" id="RHEA:24304"/>
        <dbReference type="Rhea" id="RHEA-COMP:10494"/>
        <dbReference type="Rhea" id="RHEA-COMP:10495"/>
        <dbReference type="ChEBI" id="CHEBI:15378"/>
        <dbReference type="ChEBI" id="CHEBI:16526"/>
        <dbReference type="ChEBI" id="CHEBI:57305"/>
        <dbReference type="ChEBI" id="CHEBI:83099"/>
        <dbReference type="ChEBI" id="CHEBI:83143"/>
        <dbReference type="EC" id="1.4.4.2"/>
    </reaction>
</comment>
<name>W4KMT7_HETIT</name>
<feature type="modified residue" description="N6-(pyridoxal phosphate)lysine" evidence="6">
    <location>
        <position position="758"/>
    </location>
</feature>
<evidence type="ECO:0000256" key="1">
    <source>
        <dbReference type="ARBA" id="ARBA00001933"/>
    </source>
</evidence>
<dbReference type="GO" id="GO:0005960">
    <property type="term" value="C:glycine cleavage complex"/>
    <property type="evidence" value="ECO:0007669"/>
    <property type="project" value="TreeGrafter"/>
</dbReference>
<evidence type="ECO:0000256" key="3">
    <source>
        <dbReference type="ARBA" id="ARBA00022898"/>
    </source>
</evidence>
<gene>
    <name evidence="10" type="ORF">HETIRDRAFT_305989</name>
</gene>
<dbReference type="InterPro" id="IPR020581">
    <property type="entry name" value="GDC_P"/>
</dbReference>
<comment type="similarity">
    <text evidence="2 7">Belongs to the GcvP family.</text>
</comment>
<organism evidence="10 11">
    <name type="scientific">Heterobasidion irregulare (strain TC 32-1)</name>
    <dbReference type="NCBI Taxonomy" id="747525"/>
    <lineage>
        <taxon>Eukaryota</taxon>
        <taxon>Fungi</taxon>
        <taxon>Dikarya</taxon>
        <taxon>Basidiomycota</taxon>
        <taxon>Agaricomycotina</taxon>
        <taxon>Agaricomycetes</taxon>
        <taxon>Russulales</taxon>
        <taxon>Bondarzewiaceae</taxon>
        <taxon>Heterobasidion</taxon>
        <taxon>Heterobasidion annosum species complex</taxon>
    </lineage>
</organism>
<dbReference type="AlphaFoldDB" id="W4KMT7"/>
<evidence type="ECO:0000256" key="4">
    <source>
        <dbReference type="ARBA" id="ARBA00023002"/>
    </source>
</evidence>
<accession>W4KMT7</accession>
<comment type="subunit">
    <text evidence="7">The glycine cleavage system is composed of four proteins: P, T, L and H.</text>
</comment>
<keyword evidence="7" id="KW-0809">Transit peptide</keyword>
<proteinExistence type="inferred from homology"/>
<reference evidence="10 11" key="1">
    <citation type="journal article" date="2012" name="New Phytol.">
        <title>Insight into trade-off between wood decay and parasitism from the genome of a fungal forest pathogen.</title>
        <authorList>
            <person name="Olson A."/>
            <person name="Aerts A."/>
            <person name="Asiegbu F."/>
            <person name="Belbahri L."/>
            <person name="Bouzid O."/>
            <person name="Broberg A."/>
            <person name="Canback B."/>
            <person name="Coutinho P.M."/>
            <person name="Cullen D."/>
            <person name="Dalman K."/>
            <person name="Deflorio G."/>
            <person name="van Diepen L.T."/>
            <person name="Dunand C."/>
            <person name="Duplessis S."/>
            <person name="Durling M."/>
            <person name="Gonthier P."/>
            <person name="Grimwood J."/>
            <person name="Fossdal C.G."/>
            <person name="Hansson D."/>
            <person name="Henrissat B."/>
            <person name="Hietala A."/>
            <person name="Himmelstrand K."/>
            <person name="Hoffmeister D."/>
            <person name="Hogberg N."/>
            <person name="James T.Y."/>
            <person name="Karlsson M."/>
            <person name="Kohler A."/>
            <person name="Kues U."/>
            <person name="Lee Y.H."/>
            <person name="Lin Y.C."/>
            <person name="Lind M."/>
            <person name="Lindquist E."/>
            <person name="Lombard V."/>
            <person name="Lucas S."/>
            <person name="Lunden K."/>
            <person name="Morin E."/>
            <person name="Murat C."/>
            <person name="Park J."/>
            <person name="Raffaello T."/>
            <person name="Rouze P."/>
            <person name="Salamov A."/>
            <person name="Schmutz J."/>
            <person name="Solheim H."/>
            <person name="Stahlberg J."/>
            <person name="Velez H."/>
            <person name="de Vries R.P."/>
            <person name="Wiebenga A."/>
            <person name="Woodward S."/>
            <person name="Yakovlev I."/>
            <person name="Garbelotto M."/>
            <person name="Martin F."/>
            <person name="Grigoriev I.V."/>
            <person name="Stenlid J."/>
        </authorList>
    </citation>
    <scope>NUCLEOTIDE SEQUENCE [LARGE SCALE GENOMIC DNA]</scope>
    <source>
        <strain evidence="10 11">TC 32-1</strain>
    </source>
</reference>